<proteinExistence type="predicted"/>
<dbReference type="RefSeq" id="WP_200350472.1">
    <property type="nucleotide sequence ID" value="NZ_BAABHZ010000008.1"/>
</dbReference>
<keyword evidence="1" id="KW-0472">Membrane</keyword>
<dbReference type="AlphaFoldDB" id="A0A934QZC4"/>
<keyword evidence="1" id="KW-0812">Transmembrane</keyword>
<sequence length="59" mass="6952">MFITTVIQGVILSFIVLLFCFCALMVLQARDRREFFASEEKRRVARHRDRHPGLPDMDV</sequence>
<keyword evidence="3" id="KW-1185">Reference proteome</keyword>
<dbReference type="Proteomes" id="UP000600139">
    <property type="component" value="Unassembled WGS sequence"/>
</dbReference>
<evidence type="ECO:0000313" key="2">
    <source>
        <dbReference type="EMBL" id="MBK1815508.1"/>
    </source>
</evidence>
<keyword evidence="1" id="KW-1133">Transmembrane helix</keyword>
<accession>A0A934QZC4</accession>
<feature type="transmembrane region" description="Helical" evidence="1">
    <location>
        <begin position="6"/>
        <end position="27"/>
    </location>
</feature>
<reference evidence="2" key="1">
    <citation type="submission" date="2021-01" db="EMBL/GenBank/DDBJ databases">
        <title>Modified the classification status of verrucomicrobia.</title>
        <authorList>
            <person name="Feng X."/>
        </authorList>
    </citation>
    <scope>NUCLEOTIDE SEQUENCE</scope>
    <source>
        <strain evidence="2">JCM 18052</strain>
    </source>
</reference>
<evidence type="ECO:0000313" key="3">
    <source>
        <dbReference type="Proteomes" id="UP000600139"/>
    </source>
</evidence>
<dbReference type="EMBL" id="JAENIK010000009">
    <property type="protein sequence ID" value="MBK1815508.1"/>
    <property type="molecule type" value="Genomic_DNA"/>
</dbReference>
<gene>
    <name evidence="2" type="ORF">JIN84_07775</name>
</gene>
<organism evidence="2 3">
    <name type="scientific">Luteolibacter yonseiensis</name>
    <dbReference type="NCBI Taxonomy" id="1144680"/>
    <lineage>
        <taxon>Bacteria</taxon>
        <taxon>Pseudomonadati</taxon>
        <taxon>Verrucomicrobiota</taxon>
        <taxon>Verrucomicrobiia</taxon>
        <taxon>Verrucomicrobiales</taxon>
        <taxon>Verrucomicrobiaceae</taxon>
        <taxon>Luteolibacter</taxon>
    </lineage>
</organism>
<comment type="caution">
    <text evidence="2">The sequence shown here is derived from an EMBL/GenBank/DDBJ whole genome shotgun (WGS) entry which is preliminary data.</text>
</comment>
<name>A0A934QZC4_9BACT</name>
<protein>
    <submittedName>
        <fullName evidence="2">Uncharacterized protein</fullName>
    </submittedName>
</protein>
<evidence type="ECO:0000256" key="1">
    <source>
        <dbReference type="SAM" id="Phobius"/>
    </source>
</evidence>